<feature type="transmembrane region" description="Helical" evidence="10">
    <location>
        <begin position="232"/>
        <end position="255"/>
    </location>
</feature>
<comment type="subcellular location">
    <subcellularLocation>
        <location evidence="1">Membrane</location>
        <topology evidence="1">Single-pass membrane protein</topology>
    </subcellularLocation>
</comment>
<evidence type="ECO:0000256" key="11">
    <source>
        <dbReference type="SAM" id="SignalP"/>
    </source>
</evidence>
<gene>
    <name evidence="13" type="ORF">FF38_02910</name>
</gene>
<comment type="caution">
    <text evidence="13">The sequence shown here is derived from an EMBL/GenBank/DDBJ whole genome shotgun (WGS) entry which is preliminary data.</text>
</comment>
<keyword evidence="5" id="KW-0862">Zinc</keyword>
<name>A0A0L0CC15_LUCCU</name>
<keyword evidence="4 8" id="KW-0863">Zinc-finger</keyword>
<dbReference type="Gene3D" id="3.50.30.30">
    <property type="match status" value="1"/>
</dbReference>
<keyword evidence="6 10" id="KW-1133">Transmembrane helix</keyword>
<evidence type="ECO:0000256" key="10">
    <source>
        <dbReference type="SAM" id="Phobius"/>
    </source>
</evidence>
<dbReference type="PANTHER" id="PTHR46539">
    <property type="entry name" value="E3 UBIQUITIN-PROTEIN LIGASE ATL42"/>
    <property type="match status" value="1"/>
</dbReference>
<feature type="compositionally biased region" description="Polar residues" evidence="9">
    <location>
        <begin position="419"/>
        <end position="431"/>
    </location>
</feature>
<protein>
    <submittedName>
        <fullName evidence="13">Protein goliath</fullName>
    </submittedName>
</protein>
<dbReference type="InterPro" id="IPR046450">
    <property type="entry name" value="PA_dom_sf"/>
</dbReference>
<dbReference type="SUPFAM" id="SSF52025">
    <property type="entry name" value="PA domain"/>
    <property type="match status" value="1"/>
</dbReference>
<keyword evidence="2 10" id="KW-0812">Transmembrane</keyword>
<dbReference type="STRING" id="7375.A0A0L0CC15"/>
<dbReference type="InterPro" id="IPR003137">
    <property type="entry name" value="PA_domain"/>
</dbReference>
<evidence type="ECO:0000256" key="7">
    <source>
        <dbReference type="ARBA" id="ARBA00023136"/>
    </source>
</evidence>
<keyword evidence="11" id="KW-0732">Signal</keyword>
<dbReference type="Pfam" id="PF13639">
    <property type="entry name" value="zf-RING_2"/>
    <property type="match status" value="1"/>
</dbReference>
<feature type="compositionally biased region" description="Low complexity" evidence="9">
    <location>
        <begin position="406"/>
        <end position="418"/>
    </location>
</feature>
<dbReference type="EMBL" id="JRES01000628">
    <property type="protein sequence ID" value="KNC29796.1"/>
    <property type="molecule type" value="Genomic_DNA"/>
</dbReference>
<keyword evidence="14" id="KW-1185">Reference proteome</keyword>
<dbReference type="SMART" id="SM00184">
    <property type="entry name" value="RING"/>
    <property type="match status" value="1"/>
</dbReference>
<evidence type="ECO:0000256" key="8">
    <source>
        <dbReference type="PROSITE-ProRule" id="PRU00175"/>
    </source>
</evidence>
<feature type="domain" description="RING-type" evidence="12">
    <location>
        <begin position="300"/>
        <end position="341"/>
    </location>
</feature>
<evidence type="ECO:0000256" key="3">
    <source>
        <dbReference type="ARBA" id="ARBA00022723"/>
    </source>
</evidence>
<keyword evidence="3" id="KW-0479">Metal-binding</keyword>
<dbReference type="InterPro" id="IPR001841">
    <property type="entry name" value="Znf_RING"/>
</dbReference>
<proteinExistence type="predicted"/>
<evidence type="ECO:0000256" key="2">
    <source>
        <dbReference type="ARBA" id="ARBA00022692"/>
    </source>
</evidence>
<evidence type="ECO:0000256" key="9">
    <source>
        <dbReference type="SAM" id="MobiDB-lite"/>
    </source>
</evidence>
<dbReference type="InterPro" id="IPR013083">
    <property type="entry name" value="Znf_RING/FYVE/PHD"/>
</dbReference>
<evidence type="ECO:0000256" key="4">
    <source>
        <dbReference type="ARBA" id="ARBA00022771"/>
    </source>
</evidence>
<evidence type="ECO:0000256" key="1">
    <source>
        <dbReference type="ARBA" id="ARBA00004167"/>
    </source>
</evidence>
<sequence>MDSRELLLFLTCMGLLGGLRFTSTTTTTSLVAAMSIANQDLERYFHSANRTQTLASEERIAMDVYTYAFLNYSYMENQQLRVVNYQEEKARYGEGKILTVQGKLIHISTPEDPKDDSACSSNLLGTNGQPIPPYGISWIALVRRGRCTFEEKVKNVFLSGAAGVIIYNDKPVMNLEKMQIKGKTRNITAVITYQDIGLEMAMRLDLGFDVSAHIIEGRSGMRPINSLNRTSVLFVAISFIILMVISLVWLIFYYIQKFRYMQSKDQQSRHLCSVTKKAIMKIPTKTGKSTDEKDAESDCCAICIETYKASDLIRVLPCKHEFHKNCIDPWLIEHRTCPMCKLDVLKFYGYVVGDEIHTTPSPQHIPANNTAPLDDTDVPVVVVGVVPTSHTNSLVSSTSVVAAVNSSSTSSSSNNTPSRFSATQASVETQTITTIEPHSSREDIIETHLQNYHRPPAPAAGAAADAVDSSYNYNSNISNSNNLTNSDINQAWSTGFIQQHQQQQGQVNTGSHLFIGSEESILEYPAEATAANSSTNSSNLRPTGALADLIRSRDFVIDFPRVFVLEGGSETRRRSAIFNEGLPERSQSSMGLANAKDWMSTVANKLEEQQGIRRARKNSQRMEMQENLLSVRQESMKMRRSRSTEGRYCVRREAETPEAKANNNELEVEGACGGSNVQSISNSCSTSRRNSNSNPLSHLQPVVALKFDILNKRQKSITTRRASDVSLKPLVQNEKEGEGEVAEPVAIEDNLPSITIEIVDENNK</sequence>
<dbReference type="PROSITE" id="PS50089">
    <property type="entry name" value="ZF_RING_2"/>
    <property type="match status" value="1"/>
</dbReference>
<dbReference type="GO" id="GO:0008270">
    <property type="term" value="F:zinc ion binding"/>
    <property type="evidence" value="ECO:0007669"/>
    <property type="project" value="UniProtKB-KW"/>
</dbReference>
<evidence type="ECO:0000256" key="6">
    <source>
        <dbReference type="ARBA" id="ARBA00022989"/>
    </source>
</evidence>
<dbReference type="FunFam" id="3.30.40.10:FF:000009">
    <property type="entry name" value="E3 ubiquitin-protein ligase RNF130"/>
    <property type="match status" value="1"/>
</dbReference>
<evidence type="ECO:0000256" key="5">
    <source>
        <dbReference type="ARBA" id="ARBA00022833"/>
    </source>
</evidence>
<dbReference type="CDD" id="cd16668">
    <property type="entry name" value="RING-H2_RNF130-like"/>
    <property type="match status" value="1"/>
</dbReference>
<feature type="signal peptide" evidence="11">
    <location>
        <begin position="1"/>
        <end position="18"/>
    </location>
</feature>
<dbReference type="Gene3D" id="3.30.40.10">
    <property type="entry name" value="Zinc/RING finger domain, C3HC4 (zinc finger)"/>
    <property type="match status" value="1"/>
</dbReference>
<dbReference type="AlphaFoldDB" id="A0A0L0CC15"/>
<accession>A0A0L0CC15</accession>
<dbReference type="Pfam" id="PF02225">
    <property type="entry name" value="PA"/>
    <property type="match status" value="1"/>
</dbReference>
<dbReference type="GO" id="GO:0016020">
    <property type="term" value="C:membrane"/>
    <property type="evidence" value="ECO:0007669"/>
    <property type="project" value="UniProtKB-SubCell"/>
</dbReference>
<evidence type="ECO:0000313" key="13">
    <source>
        <dbReference type="EMBL" id="KNC29796.1"/>
    </source>
</evidence>
<organism evidence="13 14">
    <name type="scientific">Lucilia cuprina</name>
    <name type="common">Green bottle fly</name>
    <name type="synonym">Australian sheep blowfly</name>
    <dbReference type="NCBI Taxonomy" id="7375"/>
    <lineage>
        <taxon>Eukaryota</taxon>
        <taxon>Metazoa</taxon>
        <taxon>Ecdysozoa</taxon>
        <taxon>Arthropoda</taxon>
        <taxon>Hexapoda</taxon>
        <taxon>Insecta</taxon>
        <taxon>Pterygota</taxon>
        <taxon>Neoptera</taxon>
        <taxon>Endopterygota</taxon>
        <taxon>Diptera</taxon>
        <taxon>Brachycera</taxon>
        <taxon>Muscomorpha</taxon>
        <taxon>Oestroidea</taxon>
        <taxon>Calliphoridae</taxon>
        <taxon>Luciliinae</taxon>
        <taxon>Lucilia</taxon>
    </lineage>
</organism>
<dbReference type="Proteomes" id="UP000037069">
    <property type="component" value="Unassembled WGS sequence"/>
</dbReference>
<dbReference type="SUPFAM" id="SSF57850">
    <property type="entry name" value="RING/U-box"/>
    <property type="match status" value="1"/>
</dbReference>
<evidence type="ECO:0000259" key="12">
    <source>
        <dbReference type="PROSITE" id="PS50089"/>
    </source>
</evidence>
<reference evidence="13 14" key="1">
    <citation type="journal article" date="2015" name="Nat. Commun.">
        <title>Lucilia cuprina genome unlocks parasitic fly biology to underpin future interventions.</title>
        <authorList>
            <person name="Anstead C.A."/>
            <person name="Korhonen P.K."/>
            <person name="Young N.D."/>
            <person name="Hall R.S."/>
            <person name="Jex A.R."/>
            <person name="Murali S.C."/>
            <person name="Hughes D.S."/>
            <person name="Lee S.F."/>
            <person name="Perry T."/>
            <person name="Stroehlein A.J."/>
            <person name="Ansell B.R."/>
            <person name="Breugelmans B."/>
            <person name="Hofmann A."/>
            <person name="Qu J."/>
            <person name="Dugan S."/>
            <person name="Lee S.L."/>
            <person name="Chao H."/>
            <person name="Dinh H."/>
            <person name="Han Y."/>
            <person name="Doddapaneni H.V."/>
            <person name="Worley K.C."/>
            <person name="Muzny D.M."/>
            <person name="Ioannidis P."/>
            <person name="Waterhouse R.M."/>
            <person name="Zdobnov E.M."/>
            <person name="James P.J."/>
            <person name="Bagnall N.H."/>
            <person name="Kotze A.C."/>
            <person name="Gibbs R.A."/>
            <person name="Richards S."/>
            <person name="Batterham P."/>
            <person name="Gasser R.B."/>
        </authorList>
    </citation>
    <scope>NUCLEOTIDE SEQUENCE [LARGE SCALE GENOMIC DNA]</scope>
    <source>
        <strain evidence="13 14">LS</strain>
        <tissue evidence="13">Full body</tissue>
    </source>
</reference>
<keyword evidence="7 10" id="KW-0472">Membrane</keyword>
<dbReference type="PANTHER" id="PTHR46539:SF23">
    <property type="entry name" value="RING-TYPE DOMAIN-CONTAINING PROTEIN"/>
    <property type="match status" value="1"/>
</dbReference>
<feature type="chain" id="PRO_5005536252" evidence="11">
    <location>
        <begin position="19"/>
        <end position="764"/>
    </location>
</feature>
<evidence type="ECO:0000313" key="14">
    <source>
        <dbReference type="Proteomes" id="UP000037069"/>
    </source>
</evidence>
<feature type="region of interest" description="Disordered" evidence="9">
    <location>
        <begin position="406"/>
        <end position="431"/>
    </location>
</feature>
<dbReference type="OrthoDB" id="5357315at2759"/>